<feature type="region of interest" description="Disordered" evidence="1">
    <location>
        <begin position="118"/>
        <end position="166"/>
    </location>
</feature>
<dbReference type="Proteomes" id="UP000325081">
    <property type="component" value="Unassembled WGS sequence"/>
</dbReference>
<evidence type="ECO:0000313" key="2">
    <source>
        <dbReference type="EMBL" id="GER30093.1"/>
    </source>
</evidence>
<gene>
    <name evidence="2" type="ORF">STAS_06010</name>
</gene>
<comment type="caution">
    <text evidence="2">The sequence shown here is derived from an EMBL/GenBank/DDBJ whole genome shotgun (WGS) entry which is preliminary data.</text>
</comment>
<sequence length="166" mass="18139">MFTPRHGPVLEASAKAYQFPSTPLNALQTSIASNNNSISNNRLNFLNMRSSDFRNVVCKGYHQGQLGGSQRILTTPKWTQQQLLSCGGERSSGGGPAGDDASRGLRRCTVACQQRSRFAGAHEQGSPEVRPEVQDGDRVTEKKGACGLSEREKGRWSGSRENEMRV</sequence>
<protein>
    <submittedName>
        <fullName evidence="2">Alcohol dehydrogenase GroES domain-containing protein</fullName>
    </submittedName>
</protein>
<dbReference type="EMBL" id="BKCP01004295">
    <property type="protein sequence ID" value="GER30093.1"/>
    <property type="molecule type" value="Genomic_DNA"/>
</dbReference>
<name>A0A5A7PB14_STRAF</name>
<reference evidence="3" key="1">
    <citation type="journal article" date="2019" name="Curr. Biol.">
        <title>Genome Sequence of Striga asiatica Provides Insight into the Evolution of Plant Parasitism.</title>
        <authorList>
            <person name="Yoshida S."/>
            <person name="Kim S."/>
            <person name="Wafula E.K."/>
            <person name="Tanskanen J."/>
            <person name="Kim Y.M."/>
            <person name="Honaas L."/>
            <person name="Yang Z."/>
            <person name="Spallek T."/>
            <person name="Conn C.E."/>
            <person name="Ichihashi Y."/>
            <person name="Cheong K."/>
            <person name="Cui S."/>
            <person name="Der J.P."/>
            <person name="Gundlach H."/>
            <person name="Jiao Y."/>
            <person name="Hori C."/>
            <person name="Ishida J.K."/>
            <person name="Kasahara H."/>
            <person name="Kiba T."/>
            <person name="Kim M.S."/>
            <person name="Koo N."/>
            <person name="Laohavisit A."/>
            <person name="Lee Y.H."/>
            <person name="Lumba S."/>
            <person name="McCourt P."/>
            <person name="Mortimer J.C."/>
            <person name="Mutuku J.M."/>
            <person name="Nomura T."/>
            <person name="Sasaki-Sekimoto Y."/>
            <person name="Seto Y."/>
            <person name="Wang Y."/>
            <person name="Wakatake T."/>
            <person name="Sakakibara H."/>
            <person name="Demura T."/>
            <person name="Yamaguchi S."/>
            <person name="Yoneyama K."/>
            <person name="Manabe R.I."/>
            <person name="Nelson D.C."/>
            <person name="Schulman A.H."/>
            <person name="Timko M.P."/>
            <person name="dePamphilis C.W."/>
            <person name="Choi D."/>
            <person name="Shirasu K."/>
        </authorList>
    </citation>
    <scope>NUCLEOTIDE SEQUENCE [LARGE SCALE GENOMIC DNA]</scope>
    <source>
        <strain evidence="3">cv. UVA1</strain>
    </source>
</reference>
<accession>A0A5A7PB14</accession>
<evidence type="ECO:0000256" key="1">
    <source>
        <dbReference type="SAM" id="MobiDB-lite"/>
    </source>
</evidence>
<proteinExistence type="predicted"/>
<dbReference type="AlphaFoldDB" id="A0A5A7PB14"/>
<organism evidence="2 3">
    <name type="scientific">Striga asiatica</name>
    <name type="common">Asiatic witchweed</name>
    <name type="synonym">Buchnera asiatica</name>
    <dbReference type="NCBI Taxonomy" id="4170"/>
    <lineage>
        <taxon>Eukaryota</taxon>
        <taxon>Viridiplantae</taxon>
        <taxon>Streptophyta</taxon>
        <taxon>Embryophyta</taxon>
        <taxon>Tracheophyta</taxon>
        <taxon>Spermatophyta</taxon>
        <taxon>Magnoliopsida</taxon>
        <taxon>eudicotyledons</taxon>
        <taxon>Gunneridae</taxon>
        <taxon>Pentapetalae</taxon>
        <taxon>asterids</taxon>
        <taxon>lamiids</taxon>
        <taxon>Lamiales</taxon>
        <taxon>Orobanchaceae</taxon>
        <taxon>Buchnereae</taxon>
        <taxon>Striga</taxon>
    </lineage>
</organism>
<feature type="compositionally biased region" description="Basic and acidic residues" evidence="1">
    <location>
        <begin position="129"/>
        <end position="166"/>
    </location>
</feature>
<keyword evidence="3" id="KW-1185">Reference proteome</keyword>
<evidence type="ECO:0000313" key="3">
    <source>
        <dbReference type="Proteomes" id="UP000325081"/>
    </source>
</evidence>